<dbReference type="Proteomes" id="UP001243330">
    <property type="component" value="Unassembled WGS sequence"/>
</dbReference>
<feature type="compositionally biased region" description="Basic and acidic residues" evidence="1">
    <location>
        <begin position="18"/>
        <end position="27"/>
    </location>
</feature>
<dbReference type="EMBL" id="JAQOWY010000133">
    <property type="protein sequence ID" value="KAK1849861.1"/>
    <property type="molecule type" value="Genomic_DNA"/>
</dbReference>
<gene>
    <name evidence="2" type="ORF">CCHR01_07509</name>
</gene>
<feature type="region of interest" description="Disordered" evidence="1">
    <location>
        <begin position="1"/>
        <end position="27"/>
    </location>
</feature>
<sequence length="27" mass="3340">MHWQRLQPPATGEMQCEWEMRDRHSAQ</sequence>
<proteinExistence type="predicted"/>
<reference evidence="2" key="1">
    <citation type="submission" date="2023-01" db="EMBL/GenBank/DDBJ databases">
        <title>Colletotrichum chrysophilum M932 genome sequence.</title>
        <authorList>
            <person name="Baroncelli R."/>
        </authorList>
    </citation>
    <scope>NUCLEOTIDE SEQUENCE</scope>
    <source>
        <strain evidence="2">M932</strain>
    </source>
</reference>
<accession>A0AAD9AKF8</accession>
<evidence type="ECO:0000313" key="3">
    <source>
        <dbReference type="Proteomes" id="UP001243330"/>
    </source>
</evidence>
<evidence type="ECO:0000313" key="2">
    <source>
        <dbReference type="EMBL" id="KAK1849861.1"/>
    </source>
</evidence>
<dbReference type="AlphaFoldDB" id="A0AAD9AKF8"/>
<name>A0AAD9AKF8_9PEZI</name>
<keyword evidence="3" id="KW-1185">Reference proteome</keyword>
<evidence type="ECO:0000256" key="1">
    <source>
        <dbReference type="SAM" id="MobiDB-lite"/>
    </source>
</evidence>
<organism evidence="2 3">
    <name type="scientific">Colletotrichum chrysophilum</name>
    <dbReference type="NCBI Taxonomy" id="1836956"/>
    <lineage>
        <taxon>Eukaryota</taxon>
        <taxon>Fungi</taxon>
        <taxon>Dikarya</taxon>
        <taxon>Ascomycota</taxon>
        <taxon>Pezizomycotina</taxon>
        <taxon>Sordariomycetes</taxon>
        <taxon>Hypocreomycetidae</taxon>
        <taxon>Glomerellales</taxon>
        <taxon>Glomerellaceae</taxon>
        <taxon>Colletotrichum</taxon>
        <taxon>Colletotrichum gloeosporioides species complex</taxon>
    </lineage>
</organism>
<protein>
    <submittedName>
        <fullName evidence="2">Uncharacterized protein</fullName>
    </submittedName>
</protein>
<comment type="caution">
    <text evidence="2">The sequence shown here is derived from an EMBL/GenBank/DDBJ whole genome shotgun (WGS) entry which is preliminary data.</text>
</comment>